<proteinExistence type="predicted"/>
<dbReference type="InterPro" id="IPR046252">
    <property type="entry name" value="DUF6285"/>
</dbReference>
<dbReference type="Pfam" id="PF19802">
    <property type="entry name" value="DUF6285"/>
    <property type="match status" value="1"/>
</dbReference>
<dbReference type="InterPro" id="IPR051678">
    <property type="entry name" value="AGP_Transferase"/>
</dbReference>
<dbReference type="Proteomes" id="UP000265509">
    <property type="component" value="Unassembled WGS sequence"/>
</dbReference>
<keyword evidence="3" id="KW-0808">Transferase</keyword>
<dbReference type="InterPro" id="IPR011009">
    <property type="entry name" value="Kinase-like_dom_sf"/>
</dbReference>
<gene>
    <name evidence="3" type="ORF">DWB85_05560</name>
</gene>
<evidence type="ECO:0000313" key="3">
    <source>
        <dbReference type="EMBL" id="RLQ22988.1"/>
    </source>
</evidence>
<dbReference type="Gene3D" id="3.90.1200.10">
    <property type="match status" value="1"/>
</dbReference>
<feature type="domain" description="DUF6285" evidence="2">
    <location>
        <begin position="367"/>
        <end position="452"/>
    </location>
</feature>
<dbReference type="InterPro" id="IPR002575">
    <property type="entry name" value="Aminoglycoside_PTrfase"/>
</dbReference>
<dbReference type="CDD" id="cd05154">
    <property type="entry name" value="ACAD10_11_N-like"/>
    <property type="match status" value="1"/>
</dbReference>
<feature type="domain" description="Aminoglycoside phosphotransferase" evidence="1">
    <location>
        <begin position="23"/>
        <end position="262"/>
    </location>
</feature>
<dbReference type="EMBL" id="QRAN01000004">
    <property type="protein sequence ID" value="RLQ22988.1"/>
    <property type="molecule type" value="Genomic_DNA"/>
</dbReference>
<organism evidence="3 4">
    <name type="scientific">Seongchinamella sediminis</name>
    <dbReference type="NCBI Taxonomy" id="2283635"/>
    <lineage>
        <taxon>Bacteria</taxon>
        <taxon>Pseudomonadati</taxon>
        <taxon>Pseudomonadota</taxon>
        <taxon>Gammaproteobacteria</taxon>
        <taxon>Cellvibrionales</taxon>
        <taxon>Halieaceae</taxon>
        <taxon>Seongchinamella</taxon>
    </lineage>
</organism>
<evidence type="ECO:0000313" key="4">
    <source>
        <dbReference type="Proteomes" id="UP000265509"/>
    </source>
</evidence>
<protein>
    <submittedName>
        <fullName evidence="3">Phosphotransferase family protein</fullName>
    </submittedName>
</protein>
<dbReference type="Gene3D" id="3.30.200.20">
    <property type="entry name" value="Phosphorylase Kinase, domain 1"/>
    <property type="match status" value="1"/>
</dbReference>
<name>A0A3L7DZF7_9GAMM</name>
<dbReference type="OrthoDB" id="179763at2"/>
<accession>A0A3L7DZF7</accession>
<comment type="caution">
    <text evidence="3">The sequence shown here is derived from an EMBL/GenBank/DDBJ whole genome shotgun (WGS) entry which is preliminary data.</text>
</comment>
<dbReference type="InterPro" id="IPR041726">
    <property type="entry name" value="ACAD10_11_N"/>
</dbReference>
<dbReference type="GO" id="GO:0016740">
    <property type="term" value="F:transferase activity"/>
    <property type="evidence" value="ECO:0007669"/>
    <property type="project" value="UniProtKB-KW"/>
</dbReference>
<sequence>MQAALAGVLAREIDGFDKLLACEQLTAGASQETFCVRAGTERGEIKIALRRSQPVVNRETTPGHIDLATEARLLQLAANAGIPVPAVICVLQPGDGLGAGYLMEWLEGETLGQRIVNAEALAQVRPRLARQCGEALARVHSIELDASLRQLLPTYTPEQLVVDTWEVYRALDVPQPMIDFSARWLLDNLPAESGTALVHGDFRNGNLMIGEDGIRAVLDWEIAHIGDPLRDLGWLCVNSWRFGRTELPVGGFGSLNDLVAGYQAVSGIELSRSDLTFWQVFGSFWWSVTTLSMASTWRSGETPSLERPVIGRRSSEGQMDCVNLIIPGTFQLPGPQGLDHGTQLPMPAELLESVRGFLRNEVANSQQGRPAFLAKVAANALGIAQREILHGPALASQEHQRLLDLVGSGDLEVLRWRLVKQLREHMPLTTPGLAGHLRQTVAGQLAIDQPHYSALAARPGA</sequence>
<dbReference type="AlphaFoldDB" id="A0A3L7DZF7"/>
<dbReference type="PANTHER" id="PTHR21310:SF57">
    <property type="entry name" value="BLR2944 PROTEIN"/>
    <property type="match status" value="1"/>
</dbReference>
<dbReference type="SUPFAM" id="SSF56112">
    <property type="entry name" value="Protein kinase-like (PK-like)"/>
    <property type="match status" value="1"/>
</dbReference>
<reference evidence="3 4" key="1">
    <citation type="submission" date="2018-07" db="EMBL/GenBank/DDBJ databases">
        <title>Halioglobus sp. genome submission.</title>
        <authorList>
            <person name="Ye M.-Q."/>
            <person name="Du Z.-J."/>
        </authorList>
    </citation>
    <scope>NUCLEOTIDE SEQUENCE [LARGE SCALE GENOMIC DNA]</scope>
    <source>
        <strain evidence="3 4">U0301</strain>
    </source>
</reference>
<keyword evidence="4" id="KW-1185">Reference proteome</keyword>
<evidence type="ECO:0000259" key="1">
    <source>
        <dbReference type="Pfam" id="PF01636"/>
    </source>
</evidence>
<dbReference type="PANTHER" id="PTHR21310">
    <property type="entry name" value="AMINOGLYCOSIDE PHOSPHOTRANSFERASE-RELATED-RELATED"/>
    <property type="match status" value="1"/>
</dbReference>
<evidence type="ECO:0000259" key="2">
    <source>
        <dbReference type="Pfam" id="PF19802"/>
    </source>
</evidence>
<dbReference type="Pfam" id="PF01636">
    <property type="entry name" value="APH"/>
    <property type="match status" value="1"/>
</dbReference>